<name>A0AAV6KWM2_9ERIC</name>
<evidence type="ECO:0000313" key="3">
    <source>
        <dbReference type="Proteomes" id="UP000823749"/>
    </source>
</evidence>
<feature type="compositionally biased region" description="Basic and acidic residues" evidence="1">
    <location>
        <begin position="503"/>
        <end position="512"/>
    </location>
</feature>
<organism evidence="2 3">
    <name type="scientific">Rhododendron griersonianum</name>
    <dbReference type="NCBI Taxonomy" id="479676"/>
    <lineage>
        <taxon>Eukaryota</taxon>
        <taxon>Viridiplantae</taxon>
        <taxon>Streptophyta</taxon>
        <taxon>Embryophyta</taxon>
        <taxon>Tracheophyta</taxon>
        <taxon>Spermatophyta</taxon>
        <taxon>Magnoliopsida</taxon>
        <taxon>eudicotyledons</taxon>
        <taxon>Gunneridae</taxon>
        <taxon>Pentapetalae</taxon>
        <taxon>asterids</taxon>
        <taxon>Ericales</taxon>
        <taxon>Ericaceae</taxon>
        <taxon>Ericoideae</taxon>
        <taxon>Rhodoreae</taxon>
        <taxon>Rhododendron</taxon>
    </lineage>
</organism>
<evidence type="ECO:0000313" key="2">
    <source>
        <dbReference type="EMBL" id="KAG5557113.1"/>
    </source>
</evidence>
<proteinExistence type="predicted"/>
<protein>
    <submittedName>
        <fullName evidence="2">Uncharacterized protein</fullName>
    </submittedName>
</protein>
<reference evidence="2" key="1">
    <citation type="submission" date="2020-08" db="EMBL/GenBank/DDBJ databases">
        <title>Plant Genome Project.</title>
        <authorList>
            <person name="Zhang R.-G."/>
        </authorList>
    </citation>
    <scope>NUCLEOTIDE SEQUENCE</scope>
    <source>
        <strain evidence="2">WSP0</strain>
        <tissue evidence="2">Leaf</tissue>
    </source>
</reference>
<dbReference type="EMBL" id="JACTNZ010000003">
    <property type="protein sequence ID" value="KAG5557113.1"/>
    <property type="molecule type" value="Genomic_DNA"/>
</dbReference>
<sequence length="512" mass="57895">MSISLVGSRRSLLDKGSKNCRVGSVLCLQHGLIIGAEDCMTVDGGGLSDWKILEFWLIHVPFVRWVYKSHPTYISVNEFFSVAGLLFECLCFMVPCSLSSHYRLDVSIVSKAGRTVWILLRHGSKAWLVSIVDNVLRDGWHDFHVAHGIHNNYKLILSCECHLICNAVILNENCVEIWYCPYELSSLVWSIYKVHDEAKDKAFEFEMSWVCDDSKRQREKLNIIDNAYVLLVWIVSHSHTQRCYVCVQMEDFIAVCIWLDGDHYGSAGGSLSGVGEGKAFRFLLYPSFASLLGMEKLSQGCATWLLLKQSLLQRHNWKVCFFYASMARILRASHFSSCPKFNEQIYTVLKFFSHCENTNPTIHLIDPTASTTCENRVEYRVLSEVYPTGPPHQISNTNTHVCRPVRMEHPISVFMLNMQVDVDLTLTMLSVHDDYGGAHSHCFRAPISPKSDAGDVEKTEAALEGVIFQKGGSDGGVRDGEEGGAEEGTAGMRWTSSRSQIRRNREVSRTRR</sequence>
<comment type="caution">
    <text evidence="2">The sequence shown here is derived from an EMBL/GenBank/DDBJ whole genome shotgun (WGS) entry which is preliminary data.</text>
</comment>
<evidence type="ECO:0000256" key="1">
    <source>
        <dbReference type="SAM" id="MobiDB-lite"/>
    </source>
</evidence>
<dbReference type="Proteomes" id="UP000823749">
    <property type="component" value="Chromosome 3"/>
</dbReference>
<gene>
    <name evidence="2" type="ORF">RHGRI_007398</name>
</gene>
<dbReference type="AlphaFoldDB" id="A0AAV6KWM2"/>
<accession>A0AAV6KWM2</accession>
<keyword evidence="3" id="KW-1185">Reference proteome</keyword>
<feature type="region of interest" description="Disordered" evidence="1">
    <location>
        <begin position="467"/>
        <end position="512"/>
    </location>
</feature>